<proteinExistence type="predicted"/>
<gene>
    <name evidence="1" type="ORF">M9Y10_040724</name>
</gene>
<evidence type="ECO:0000313" key="1">
    <source>
        <dbReference type="EMBL" id="KAK8885278.1"/>
    </source>
</evidence>
<dbReference type="EMBL" id="JAPFFF010000007">
    <property type="protein sequence ID" value="KAK8885278.1"/>
    <property type="molecule type" value="Genomic_DNA"/>
</dbReference>
<name>A0ABR2K2G3_9EUKA</name>
<dbReference type="Proteomes" id="UP001470230">
    <property type="component" value="Unassembled WGS sequence"/>
</dbReference>
<comment type="caution">
    <text evidence="1">The sequence shown here is derived from an EMBL/GenBank/DDBJ whole genome shotgun (WGS) entry which is preliminary data.</text>
</comment>
<reference evidence="1 2" key="1">
    <citation type="submission" date="2024-04" db="EMBL/GenBank/DDBJ databases">
        <title>Tritrichomonas musculus Genome.</title>
        <authorList>
            <person name="Alves-Ferreira E."/>
            <person name="Grigg M."/>
            <person name="Lorenzi H."/>
            <person name="Galac M."/>
        </authorList>
    </citation>
    <scope>NUCLEOTIDE SEQUENCE [LARGE SCALE GENOMIC DNA]</scope>
    <source>
        <strain evidence="1 2">EAF2021</strain>
    </source>
</reference>
<keyword evidence="2" id="KW-1185">Reference proteome</keyword>
<evidence type="ECO:0000313" key="2">
    <source>
        <dbReference type="Proteomes" id="UP001470230"/>
    </source>
</evidence>
<organism evidence="1 2">
    <name type="scientific">Tritrichomonas musculus</name>
    <dbReference type="NCBI Taxonomy" id="1915356"/>
    <lineage>
        <taxon>Eukaryota</taxon>
        <taxon>Metamonada</taxon>
        <taxon>Parabasalia</taxon>
        <taxon>Tritrichomonadida</taxon>
        <taxon>Tritrichomonadidae</taxon>
        <taxon>Tritrichomonas</taxon>
    </lineage>
</organism>
<protein>
    <submittedName>
        <fullName evidence="1">Uncharacterized protein</fullName>
    </submittedName>
</protein>
<accession>A0ABR2K2G3</accession>
<sequence length="125" mass="14670">MSSNLDSRNKIKLKKSLQLVDDLTFEFVNEFIFESIIDCFRINYGFPCATLLSDLILDNSVLPKTPEDLSKIFYDSASPEFMTRCPFCNQNINDGNFTDHWKNNCIWFQQNDFSALESHVFHYFD</sequence>